<evidence type="ECO:0000313" key="4">
    <source>
        <dbReference type="Proteomes" id="UP001596241"/>
    </source>
</evidence>
<accession>A0ABW1FPD8</accession>
<feature type="region of interest" description="Disordered" evidence="1">
    <location>
        <begin position="1"/>
        <end position="40"/>
    </location>
</feature>
<evidence type="ECO:0000259" key="2">
    <source>
        <dbReference type="Pfam" id="PF14216"/>
    </source>
</evidence>
<evidence type="ECO:0000313" key="3">
    <source>
        <dbReference type="EMBL" id="MFC5895236.1"/>
    </source>
</evidence>
<reference evidence="4" key="1">
    <citation type="journal article" date="2019" name="Int. J. Syst. Evol. Microbiol.">
        <title>The Global Catalogue of Microorganisms (GCM) 10K type strain sequencing project: providing services to taxonomists for standard genome sequencing and annotation.</title>
        <authorList>
            <consortium name="The Broad Institute Genomics Platform"/>
            <consortium name="The Broad Institute Genome Sequencing Center for Infectious Disease"/>
            <person name="Wu L."/>
            <person name="Ma J."/>
        </authorList>
    </citation>
    <scope>NUCLEOTIDE SEQUENCE [LARGE SCALE GENOMIC DNA]</scope>
    <source>
        <strain evidence="4">CGMCC 1.15809</strain>
    </source>
</reference>
<proteinExistence type="predicted"/>
<name>A0ABW1FPD8_9ACTN</name>
<dbReference type="RefSeq" id="WP_345078024.1">
    <property type="nucleotide sequence ID" value="NZ_BAAAWG010000002.1"/>
</dbReference>
<organism evidence="3 4">
    <name type="scientific">Streptomyces ramulosus</name>
    <dbReference type="NCBI Taxonomy" id="47762"/>
    <lineage>
        <taxon>Bacteria</taxon>
        <taxon>Bacillati</taxon>
        <taxon>Actinomycetota</taxon>
        <taxon>Actinomycetes</taxon>
        <taxon>Kitasatosporales</taxon>
        <taxon>Streptomycetaceae</taxon>
        <taxon>Streptomyces</taxon>
    </lineage>
</organism>
<protein>
    <submittedName>
        <fullName evidence="3">DUF4326 domain-containing protein</fullName>
    </submittedName>
</protein>
<dbReference type="Proteomes" id="UP001596241">
    <property type="component" value="Unassembled WGS sequence"/>
</dbReference>
<dbReference type="EMBL" id="JBHSPW010000009">
    <property type="protein sequence ID" value="MFC5895236.1"/>
    <property type="molecule type" value="Genomic_DNA"/>
</dbReference>
<comment type="caution">
    <text evidence="3">The sequence shown here is derived from an EMBL/GenBank/DDBJ whole genome shotgun (WGS) entry which is preliminary data.</text>
</comment>
<dbReference type="InterPro" id="IPR025475">
    <property type="entry name" value="DUF4326"/>
</dbReference>
<evidence type="ECO:0000256" key="1">
    <source>
        <dbReference type="SAM" id="MobiDB-lite"/>
    </source>
</evidence>
<keyword evidence="4" id="KW-1185">Reference proteome</keyword>
<feature type="domain" description="DUF4326" evidence="2">
    <location>
        <begin position="7"/>
        <end position="92"/>
    </location>
</feature>
<dbReference type="Pfam" id="PF14216">
    <property type="entry name" value="DUF4326"/>
    <property type="match status" value="1"/>
</dbReference>
<gene>
    <name evidence="3" type="ORF">ACFP3M_20785</name>
</gene>
<sequence>MTPRRLQVSAHQPGAVFTGPGSRYANPFRAGDPSPDLPDRPMTTHEVVDLFASMLRGPVGRFYAAQFAAELRGRDLACTCSVDSPCHSDVLLALANGLDHHAGRSTRLKGTRR</sequence>